<feature type="compositionally biased region" description="Low complexity" evidence="1">
    <location>
        <begin position="32"/>
        <end position="48"/>
    </location>
</feature>
<evidence type="ECO:0008006" key="5">
    <source>
        <dbReference type="Google" id="ProtNLM"/>
    </source>
</evidence>
<evidence type="ECO:0000256" key="1">
    <source>
        <dbReference type="SAM" id="MobiDB-lite"/>
    </source>
</evidence>
<feature type="region of interest" description="Disordered" evidence="1">
    <location>
        <begin position="23"/>
        <end position="66"/>
    </location>
</feature>
<organism evidence="3 4">
    <name type="scientific">Acinetobacter johnsonii</name>
    <dbReference type="NCBI Taxonomy" id="40214"/>
    <lineage>
        <taxon>Bacteria</taxon>
        <taxon>Pseudomonadati</taxon>
        <taxon>Pseudomonadota</taxon>
        <taxon>Gammaproteobacteria</taxon>
        <taxon>Moraxellales</taxon>
        <taxon>Moraxellaceae</taxon>
        <taxon>Acinetobacter</taxon>
    </lineage>
</organism>
<reference evidence="3" key="1">
    <citation type="submission" date="2022-09" db="EMBL/GenBank/DDBJ databases">
        <title>Intensive care unit water sources are persistently colonized with multi-drug resistant bacteria and are the site of extensive horizontal gene transfer of antibiotic resistance genes.</title>
        <authorList>
            <person name="Diorio-Toth L."/>
        </authorList>
    </citation>
    <scope>NUCLEOTIDE SEQUENCE</scope>
    <source>
        <strain evidence="3">GD03920</strain>
    </source>
</reference>
<name>A0AA42MWN8_ACIJO</name>
<feature type="chain" id="PRO_5041207585" description="Lipoprotein" evidence="2">
    <location>
        <begin position="23"/>
        <end position="174"/>
    </location>
</feature>
<evidence type="ECO:0000313" key="3">
    <source>
        <dbReference type="EMBL" id="MDH0970544.1"/>
    </source>
</evidence>
<accession>A0AA42MWN8</accession>
<keyword evidence="2" id="KW-0732">Signal</keyword>
<sequence>MRTNIFKTSVILFSLVSLTACSKPSNQSSNQVEASSATVVEESAASETIHPVSEPMENQKVKSEDATKQALASYKKEKEDSKYKDYAAAVIYSIDELKSLDYEINSAAETDDLFQVTEIEDLNFINSKDKSATYNVKVGVIRGGHVTSSCNVKATYDDSIGQIEWTVPTACYDF</sequence>
<dbReference type="AlphaFoldDB" id="A0AA42MWN8"/>
<dbReference type="RefSeq" id="WP_201701807.1">
    <property type="nucleotide sequence ID" value="NZ_CP068187.1"/>
</dbReference>
<feature type="compositionally biased region" description="Basic and acidic residues" evidence="1">
    <location>
        <begin position="57"/>
        <end position="66"/>
    </location>
</feature>
<evidence type="ECO:0000256" key="2">
    <source>
        <dbReference type="SAM" id="SignalP"/>
    </source>
</evidence>
<proteinExistence type="predicted"/>
<comment type="caution">
    <text evidence="3">The sequence shown here is derived from an EMBL/GenBank/DDBJ whole genome shotgun (WGS) entry which is preliminary data.</text>
</comment>
<dbReference type="PROSITE" id="PS51257">
    <property type="entry name" value="PROKAR_LIPOPROTEIN"/>
    <property type="match status" value="1"/>
</dbReference>
<protein>
    <recommendedName>
        <fullName evidence="5">Lipoprotein</fullName>
    </recommendedName>
</protein>
<evidence type="ECO:0000313" key="4">
    <source>
        <dbReference type="Proteomes" id="UP001159915"/>
    </source>
</evidence>
<dbReference type="Proteomes" id="UP001159915">
    <property type="component" value="Unassembled WGS sequence"/>
</dbReference>
<dbReference type="EMBL" id="JAOCBE010000001">
    <property type="protein sequence ID" value="MDH0970544.1"/>
    <property type="molecule type" value="Genomic_DNA"/>
</dbReference>
<gene>
    <name evidence="3" type="ORF">N5C10_15340</name>
</gene>
<feature type="signal peptide" evidence="2">
    <location>
        <begin position="1"/>
        <end position="22"/>
    </location>
</feature>